<feature type="domain" description="Chromosomal replication initiator DnaA C-terminal" evidence="1">
    <location>
        <begin position="6"/>
        <end position="75"/>
    </location>
</feature>
<name>A0ABW0F0D8_9HYPH</name>
<protein>
    <submittedName>
        <fullName evidence="2">Helix-turn-helix domain-containing protein</fullName>
    </submittedName>
</protein>
<sequence>MRHLVTVNAIIDAVAAATGLTRTDLVADRRTAEIAEARNTVFWLARELTDLSYQTIGDAVGHRDHGSVIAGWNRVAERRRTDLDFRVSTDALFGVLRALEGNKLLAASTVADPLGTARRIIASPAREAVRVPVIEIVAMARLIVELLGTTDPELSLTTENSDAA</sequence>
<dbReference type="SUPFAM" id="SSF48295">
    <property type="entry name" value="TrpR-like"/>
    <property type="match status" value="1"/>
</dbReference>
<evidence type="ECO:0000313" key="3">
    <source>
        <dbReference type="Proteomes" id="UP001595976"/>
    </source>
</evidence>
<proteinExistence type="predicted"/>
<dbReference type="EMBL" id="JBHSLI010000001">
    <property type="protein sequence ID" value="MFC5292308.1"/>
    <property type="molecule type" value="Genomic_DNA"/>
</dbReference>
<dbReference type="Proteomes" id="UP001595976">
    <property type="component" value="Unassembled WGS sequence"/>
</dbReference>
<dbReference type="CDD" id="cd06571">
    <property type="entry name" value="Bac_DnaA_C"/>
    <property type="match status" value="1"/>
</dbReference>
<reference evidence="3" key="1">
    <citation type="journal article" date="2019" name="Int. J. Syst. Evol. Microbiol.">
        <title>The Global Catalogue of Microorganisms (GCM) 10K type strain sequencing project: providing services to taxonomists for standard genome sequencing and annotation.</title>
        <authorList>
            <consortium name="The Broad Institute Genomics Platform"/>
            <consortium name="The Broad Institute Genome Sequencing Center for Infectious Disease"/>
            <person name="Wu L."/>
            <person name="Ma J."/>
        </authorList>
    </citation>
    <scope>NUCLEOTIDE SEQUENCE [LARGE SCALE GENOMIC DNA]</scope>
    <source>
        <strain evidence="3">CGMCC 1.15643</strain>
    </source>
</reference>
<dbReference type="InterPro" id="IPR013159">
    <property type="entry name" value="DnaA_C"/>
</dbReference>
<dbReference type="SMART" id="SM00760">
    <property type="entry name" value="Bac_DnaA_C"/>
    <property type="match status" value="1"/>
</dbReference>
<dbReference type="Gene3D" id="1.10.1750.10">
    <property type="match status" value="1"/>
</dbReference>
<evidence type="ECO:0000259" key="1">
    <source>
        <dbReference type="SMART" id="SM00760"/>
    </source>
</evidence>
<evidence type="ECO:0000313" key="2">
    <source>
        <dbReference type="EMBL" id="MFC5292308.1"/>
    </source>
</evidence>
<dbReference type="RefSeq" id="WP_260347629.1">
    <property type="nucleotide sequence ID" value="NZ_JAOAOS010000001.1"/>
</dbReference>
<dbReference type="Pfam" id="PF08299">
    <property type="entry name" value="Bac_DnaA_C"/>
    <property type="match status" value="1"/>
</dbReference>
<comment type="caution">
    <text evidence="2">The sequence shown here is derived from an EMBL/GenBank/DDBJ whole genome shotgun (WGS) entry which is preliminary data.</text>
</comment>
<accession>A0ABW0F0D8</accession>
<gene>
    <name evidence="2" type="ORF">ACFPK2_04805</name>
</gene>
<organism evidence="2 3">
    <name type="scientific">Bosea minatitlanensis</name>
    <dbReference type="NCBI Taxonomy" id="128782"/>
    <lineage>
        <taxon>Bacteria</taxon>
        <taxon>Pseudomonadati</taxon>
        <taxon>Pseudomonadota</taxon>
        <taxon>Alphaproteobacteria</taxon>
        <taxon>Hyphomicrobiales</taxon>
        <taxon>Boseaceae</taxon>
        <taxon>Bosea</taxon>
    </lineage>
</organism>
<keyword evidence="3" id="KW-1185">Reference proteome</keyword>
<dbReference type="InterPro" id="IPR010921">
    <property type="entry name" value="Trp_repressor/repl_initiator"/>
</dbReference>